<dbReference type="GO" id="GO:0004888">
    <property type="term" value="F:transmembrane signaling receptor activity"/>
    <property type="evidence" value="ECO:0007669"/>
    <property type="project" value="InterPro"/>
</dbReference>
<evidence type="ECO:0000256" key="3">
    <source>
        <dbReference type="ARBA" id="ARBA00022692"/>
    </source>
</evidence>
<evidence type="ECO:0000256" key="1">
    <source>
        <dbReference type="ARBA" id="ARBA00004651"/>
    </source>
</evidence>
<dbReference type="Gene3D" id="1.10.287.950">
    <property type="entry name" value="Methyl-accepting chemotaxis protein"/>
    <property type="match status" value="1"/>
</dbReference>
<dbReference type="AlphaFoldDB" id="A9KHQ9"/>
<evidence type="ECO:0000313" key="12">
    <source>
        <dbReference type="EMBL" id="ABX42344.1"/>
    </source>
</evidence>
<dbReference type="PRINTS" id="PR00260">
    <property type="entry name" value="CHEMTRNSDUCR"/>
</dbReference>
<dbReference type="InterPro" id="IPR004090">
    <property type="entry name" value="Chemotax_Me-accpt_rcpt"/>
</dbReference>
<keyword evidence="3 9" id="KW-0812">Transmembrane</keyword>
<dbReference type="OrthoDB" id="9814363at2"/>
<dbReference type="PROSITE" id="PS50111">
    <property type="entry name" value="CHEMOTAXIS_TRANSDUC_2"/>
    <property type="match status" value="1"/>
</dbReference>
<keyword evidence="2" id="KW-1003">Cell membrane</keyword>
<dbReference type="GO" id="GO:0006935">
    <property type="term" value="P:chemotaxis"/>
    <property type="evidence" value="ECO:0007669"/>
    <property type="project" value="InterPro"/>
</dbReference>
<evidence type="ECO:0000256" key="2">
    <source>
        <dbReference type="ARBA" id="ARBA00022475"/>
    </source>
</evidence>
<evidence type="ECO:0000256" key="8">
    <source>
        <dbReference type="PROSITE-ProRule" id="PRU00284"/>
    </source>
</evidence>
<evidence type="ECO:0000256" key="9">
    <source>
        <dbReference type="SAM" id="Phobius"/>
    </source>
</evidence>
<evidence type="ECO:0000256" key="4">
    <source>
        <dbReference type="ARBA" id="ARBA00022989"/>
    </source>
</evidence>
<keyword evidence="6 8" id="KW-0807">Transducer</keyword>
<dbReference type="HOGENOM" id="CLU_000445_107_19_9"/>
<feature type="domain" description="Methyl-accepting transducer" evidence="10">
    <location>
        <begin position="292"/>
        <end position="549"/>
    </location>
</feature>
<dbReference type="InterPro" id="IPR003660">
    <property type="entry name" value="HAMP_dom"/>
</dbReference>
<sequence precursor="true">MKNSKKFSKKKNTSIIMKLLALGLLPLLVLDIVLTVSSTKILKESIKSEIENSLKYVSASLVETYTNLYPGDYTTNVSGGINKGKQHISGDHRLVDSIKASSGFDCTLYFNGMRIITTIKREQDGARAVASSPDSKVRQDVEMEGNTYYSDSLVIEGQRYYAYYQPLRDPDGKIVGMVFAGKEYSSVQTSIDSQILRILIISIIFIALSAILTILISRRLSKAMTEANNFLSKVSEGNLATSLPRKYLHRRDEIGHILQNSASLQQQLLHIVSKIKASTAELVISSDTLSAASASTDTTVNEVSNAMDEIAKQAMTQAKQTQTASENISMIDTQMISITEAVDALTKTAQTMSKAEKQSTQILHQLSESNDQTMNSVDKIAKQTDTTNQAAQEIQKAVGLIQAIAEETDLLSLNASIEAARAGASGRGFTVVAEEIRKLADQSRASASEIELIIKKLLHESNTTVEVMKEVKSSIDTQQAYLHQTEQNFASITEGINISSDNVENIRTKVDDLNDSKNTIANVIRLLASISHENAAVTEQTSSSAQELDITVNNLANSSQSLKDIARDLDNQLSVFKL</sequence>
<proteinExistence type="inferred from homology"/>
<dbReference type="PANTHER" id="PTHR32089">
    <property type="entry name" value="METHYL-ACCEPTING CHEMOTAXIS PROTEIN MCPB"/>
    <property type="match status" value="1"/>
</dbReference>
<dbReference type="PANTHER" id="PTHR32089:SF112">
    <property type="entry name" value="LYSOZYME-LIKE PROTEIN-RELATED"/>
    <property type="match status" value="1"/>
</dbReference>
<feature type="domain" description="HAMP" evidence="11">
    <location>
        <begin position="218"/>
        <end position="273"/>
    </location>
</feature>
<dbReference type="GO" id="GO:0005886">
    <property type="term" value="C:plasma membrane"/>
    <property type="evidence" value="ECO:0007669"/>
    <property type="project" value="UniProtKB-SubCell"/>
</dbReference>
<keyword evidence="5 9" id="KW-0472">Membrane</keyword>
<evidence type="ECO:0000259" key="10">
    <source>
        <dbReference type="PROSITE" id="PS50111"/>
    </source>
</evidence>
<dbReference type="Pfam" id="PF00015">
    <property type="entry name" value="MCPsignal"/>
    <property type="match status" value="1"/>
</dbReference>
<dbReference type="InterPro" id="IPR029151">
    <property type="entry name" value="Sensor-like_sf"/>
</dbReference>
<evidence type="ECO:0000256" key="7">
    <source>
        <dbReference type="ARBA" id="ARBA00029447"/>
    </source>
</evidence>
<accession>A9KHQ9</accession>
<evidence type="ECO:0000256" key="5">
    <source>
        <dbReference type="ARBA" id="ARBA00023136"/>
    </source>
</evidence>
<comment type="similarity">
    <text evidence="7">Belongs to the methyl-accepting chemotaxis (MCP) protein family.</text>
</comment>
<organism evidence="12 13">
    <name type="scientific">Lachnoclostridium phytofermentans (strain ATCC 700394 / DSM 18823 / ISDg)</name>
    <name type="common">Clostridium phytofermentans</name>
    <dbReference type="NCBI Taxonomy" id="357809"/>
    <lineage>
        <taxon>Bacteria</taxon>
        <taxon>Bacillati</taxon>
        <taxon>Bacillota</taxon>
        <taxon>Clostridia</taxon>
        <taxon>Lachnospirales</taxon>
        <taxon>Lachnospiraceae</taxon>
    </lineage>
</organism>
<dbReference type="Proteomes" id="UP000000370">
    <property type="component" value="Chromosome"/>
</dbReference>
<dbReference type="KEGG" id="cpy:Cphy_1976"/>
<dbReference type="Pfam" id="PF17202">
    <property type="entry name" value="sCache_3_3"/>
    <property type="match status" value="1"/>
</dbReference>
<evidence type="ECO:0000256" key="6">
    <source>
        <dbReference type="ARBA" id="ARBA00023224"/>
    </source>
</evidence>
<keyword evidence="13" id="KW-1185">Reference proteome</keyword>
<dbReference type="SUPFAM" id="SSF58104">
    <property type="entry name" value="Methyl-accepting chemotaxis protein (MCP) signaling domain"/>
    <property type="match status" value="1"/>
</dbReference>
<dbReference type="Gene3D" id="6.10.340.10">
    <property type="match status" value="1"/>
</dbReference>
<dbReference type="RefSeq" id="WP_012199998.1">
    <property type="nucleotide sequence ID" value="NC_010001.1"/>
</dbReference>
<reference evidence="13" key="1">
    <citation type="submission" date="2007-11" db="EMBL/GenBank/DDBJ databases">
        <title>Complete genome sequence of Clostridium phytofermentans ISDg.</title>
        <authorList>
            <person name="Leschine S.B."/>
            <person name="Warnick T.A."/>
            <person name="Blanchard J.L."/>
            <person name="Schnell D.J."/>
            <person name="Petit E.L."/>
            <person name="LaTouf W.G."/>
            <person name="Copeland A."/>
            <person name="Lucas S."/>
            <person name="Lapidus A."/>
            <person name="Barry K."/>
            <person name="Glavina del Rio T."/>
            <person name="Dalin E."/>
            <person name="Tice H."/>
            <person name="Pitluck S."/>
            <person name="Kiss H."/>
            <person name="Brettin T."/>
            <person name="Bruce D."/>
            <person name="Detter J.C."/>
            <person name="Han C."/>
            <person name="Kuske C."/>
            <person name="Schmutz J."/>
            <person name="Larimer F."/>
            <person name="Land M."/>
            <person name="Hauser L."/>
            <person name="Kyrpides N."/>
            <person name="Kim E.A."/>
            <person name="Richardson P."/>
        </authorList>
    </citation>
    <scope>NUCLEOTIDE SEQUENCE [LARGE SCALE GENOMIC DNA]</scope>
    <source>
        <strain evidence="13">ATCC 700394 / DSM 18823 / ISDg</strain>
    </source>
</reference>
<keyword evidence="4 9" id="KW-1133">Transmembrane helix</keyword>
<dbReference type="SUPFAM" id="SSF103190">
    <property type="entry name" value="Sensory domain-like"/>
    <property type="match status" value="1"/>
</dbReference>
<dbReference type="STRING" id="357809.Cphy_1976"/>
<evidence type="ECO:0000259" key="11">
    <source>
        <dbReference type="PROSITE" id="PS50885"/>
    </source>
</evidence>
<evidence type="ECO:0000313" key="13">
    <source>
        <dbReference type="Proteomes" id="UP000000370"/>
    </source>
</evidence>
<dbReference type="PROSITE" id="PS50885">
    <property type="entry name" value="HAMP"/>
    <property type="match status" value="1"/>
</dbReference>
<protein>
    <submittedName>
        <fullName evidence="12">Methyl-accepting chemotaxis sensory transducer</fullName>
    </submittedName>
</protein>
<gene>
    <name evidence="12" type="ordered locus">Cphy_1976</name>
</gene>
<comment type="subcellular location">
    <subcellularLocation>
        <location evidence="1">Cell membrane</location>
        <topology evidence="1">Multi-pass membrane protein</topology>
    </subcellularLocation>
</comment>
<dbReference type="eggNOG" id="COG0840">
    <property type="taxonomic scope" value="Bacteria"/>
</dbReference>
<feature type="transmembrane region" description="Helical" evidence="9">
    <location>
        <begin position="195"/>
        <end position="216"/>
    </location>
</feature>
<dbReference type="InterPro" id="IPR033463">
    <property type="entry name" value="sCache_3"/>
</dbReference>
<dbReference type="GO" id="GO:0007165">
    <property type="term" value="P:signal transduction"/>
    <property type="evidence" value="ECO:0007669"/>
    <property type="project" value="UniProtKB-KW"/>
</dbReference>
<dbReference type="InterPro" id="IPR004089">
    <property type="entry name" value="MCPsignal_dom"/>
</dbReference>
<name>A9KHQ9_LACP7</name>
<dbReference type="EMBL" id="CP000885">
    <property type="protein sequence ID" value="ABX42344.1"/>
    <property type="molecule type" value="Genomic_DNA"/>
</dbReference>
<dbReference type="SMART" id="SM00283">
    <property type="entry name" value="MA"/>
    <property type="match status" value="1"/>
</dbReference>